<dbReference type="GO" id="GO:0019902">
    <property type="term" value="F:phosphatase binding"/>
    <property type="evidence" value="ECO:0007669"/>
    <property type="project" value="TreeGrafter"/>
</dbReference>
<dbReference type="GeneTree" id="ENSGT00940000157357"/>
<dbReference type="AlphaFoldDB" id="A0A8B9XG22"/>
<dbReference type="Pfam" id="PF00017">
    <property type="entry name" value="SH2"/>
    <property type="match status" value="1"/>
</dbReference>
<dbReference type="SUPFAM" id="SSF55550">
    <property type="entry name" value="SH2 domain"/>
    <property type="match status" value="1"/>
</dbReference>
<dbReference type="InterPro" id="IPR000980">
    <property type="entry name" value="SH2"/>
</dbReference>
<dbReference type="PROSITE" id="PS50001">
    <property type="entry name" value="SH2"/>
    <property type="match status" value="1"/>
</dbReference>
<feature type="domain" description="SH2" evidence="4">
    <location>
        <begin position="309"/>
        <end position="401"/>
    </location>
</feature>
<reference evidence="5" key="3">
    <citation type="submission" date="2025-09" db="UniProtKB">
        <authorList>
            <consortium name="Ensembl"/>
        </authorList>
    </citation>
    <scope>IDENTIFICATION</scope>
</reference>
<evidence type="ECO:0000313" key="6">
    <source>
        <dbReference type="Proteomes" id="UP000694520"/>
    </source>
</evidence>
<evidence type="ECO:0000256" key="2">
    <source>
        <dbReference type="PROSITE-ProRule" id="PRU00191"/>
    </source>
</evidence>
<sequence>MLKQILSEMYIDPDLLAELSEEQKQILFFKMREEQVRRWKERKHRWKNKSLPVKPRPKKDNGRSVHWKLGADNEVWVWVMGEHHLDKPYDVICDEILAERARLKAEQETRSSGVDPRGRGVPARPRGRRASWLIEPLSSSSSRNIHQMLADSVSRIKEFGFHQKKVSVKKTQDEEIKQIDEERTKEIYKNWKEDSEWQASLRKSKAADEKRRSLAKQAREDYKRLSQRGRSGKGQQGPPGGPQKPKRPPLPPKPHFLSPAGQPHTPLRNQRVRRPASSPAQEDIRRWFQEEQLPLRAGYLADSDSIAPWFHGILTVNRANELLSTCVPGSFLIRVNEKVKGYTLSYQSEDGCKHFLIDASSDSYSFLGVDQLQHSSLAELVEYHKEEPITSLGKELLLYPCGQQREPPDYLELFE</sequence>
<dbReference type="Gene3D" id="3.30.505.10">
    <property type="entry name" value="SH2 domain"/>
    <property type="match status" value="1"/>
</dbReference>
<evidence type="ECO:0000259" key="4">
    <source>
        <dbReference type="PROSITE" id="PS50001"/>
    </source>
</evidence>
<organism evidence="5 6">
    <name type="scientific">Bos mutus grunniens</name>
    <name type="common">Wild yak</name>
    <name type="synonym">Bos grunniens</name>
    <dbReference type="NCBI Taxonomy" id="30521"/>
    <lineage>
        <taxon>Eukaryota</taxon>
        <taxon>Metazoa</taxon>
        <taxon>Chordata</taxon>
        <taxon>Craniata</taxon>
        <taxon>Vertebrata</taxon>
        <taxon>Euteleostomi</taxon>
        <taxon>Mammalia</taxon>
        <taxon>Eutheria</taxon>
        <taxon>Laurasiatheria</taxon>
        <taxon>Artiodactyla</taxon>
        <taxon>Ruminantia</taxon>
        <taxon>Pecora</taxon>
        <taxon>Bovidae</taxon>
        <taxon>Bovinae</taxon>
        <taxon>Bos</taxon>
    </lineage>
</organism>
<name>A0A8B9XG22_BOSMU</name>
<reference evidence="5" key="1">
    <citation type="submission" date="2019-05" db="EMBL/GenBank/DDBJ databases">
        <authorList>
            <person name="Zhang S."/>
            <person name="Liu J."/>
        </authorList>
    </citation>
    <scope>NUCLEOTIDE SEQUENCE [LARGE SCALE GENOMIC DNA]</scope>
</reference>
<proteinExistence type="predicted"/>
<keyword evidence="6" id="KW-1185">Reference proteome</keyword>
<evidence type="ECO:0000313" key="5">
    <source>
        <dbReference type="Ensembl" id="ENSBGRP00000021496.1"/>
    </source>
</evidence>
<feature type="compositionally biased region" description="Basic and acidic residues" evidence="3">
    <location>
        <begin position="205"/>
        <end position="224"/>
    </location>
</feature>
<feature type="region of interest" description="Disordered" evidence="3">
    <location>
        <begin position="198"/>
        <end position="282"/>
    </location>
</feature>
<dbReference type="GO" id="GO:0005737">
    <property type="term" value="C:cytoplasm"/>
    <property type="evidence" value="ECO:0007669"/>
    <property type="project" value="TreeGrafter"/>
</dbReference>
<dbReference type="PANTHER" id="PTHR14388:SF5">
    <property type="entry name" value="SH2 DOMAIN-CONTAINING PROTEIN 4A"/>
    <property type="match status" value="1"/>
</dbReference>
<protein>
    <submittedName>
        <fullName evidence="5">SH2 domain containing 4A</fullName>
    </submittedName>
</protein>
<evidence type="ECO:0000256" key="3">
    <source>
        <dbReference type="SAM" id="MobiDB-lite"/>
    </source>
</evidence>
<reference evidence="5" key="2">
    <citation type="submission" date="2025-08" db="UniProtKB">
        <authorList>
            <consortium name="Ensembl"/>
        </authorList>
    </citation>
    <scope>IDENTIFICATION</scope>
</reference>
<dbReference type="Ensembl" id="ENSBGRT00000024799.1">
    <property type="protein sequence ID" value="ENSBGRP00000021496.1"/>
    <property type="gene ID" value="ENSBGRG00000013457.1"/>
</dbReference>
<accession>A0A8B9XG22</accession>
<dbReference type="SMART" id="SM00252">
    <property type="entry name" value="SH2"/>
    <property type="match status" value="1"/>
</dbReference>
<dbReference type="InterPro" id="IPR036860">
    <property type="entry name" value="SH2_dom_sf"/>
</dbReference>
<dbReference type="Proteomes" id="UP000694520">
    <property type="component" value="Chromosome 28"/>
</dbReference>
<dbReference type="PANTHER" id="PTHR14388">
    <property type="entry name" value="T CELL-SPECIFIC ADAPTER PROTEIN TSAD"/>
    <property type="match status" value="1"/>
</dbReference>
<keyword evidence="1 2" id="KW-0727">SH2 domain</keyword>
<feature type="region of interest" description="Disordered" evidence="3">
    <location>
        <begin position="105"/>
        <end position="127"/>
    </location>
</feature>
<gene>
    <name evidence="5" type="primary">SH2D4A</name>
</gene>
<evidence type="ECO:0000256" key="1">
    <source>
        <dbReference type="ARBA" id="ARBA00022999"/>
    </source>
</evidence>
<dbReference type="FunFam" id="3.30.505.10:FF:000034">
    <property type="entry name" value="SH2 domain-containing protein 4A"/>
    <property type="match status" value="1"/>
</dbReference>